<proteinExistence type="predicted"/>
<organism evidence="2 3">
    <name type="scientific">Caerostris extrusa</name>
    <name type="common">Bark spider</name>
    <name type="synonym">Caerostris bankana</name>
    <dbReference type="NCBI Taxonomy" id="172846"/>
    <lineage>
        <taxon>Eukaryota</taxon>
        <taxon>Metazoa</taxon>
        <taxon>Ecdysozoa</taxon>
        <taxon>Arthropoda</taxon>
        <taxon>Chelicerata</taxon>
        <taxon>Arachnida</taxon>
        <taxon>Araneae</taxon>
        <taxon>Araneomorphae</taxon>
        <taxon>Entelegynae</taxon>
        <taxon>Araneoidea</taxon>
        <taxon>Araneidae</taxon>
        <taxon>Caerostris</taxon>
    </lineage>
</organism>
<evidence type="ECO:0000313" key="2">
    <source>
        <dbReference type="EMBL" id="GIY93728.1"/>
    </source>
</evidence>
<dbReference type="EMBL" id="BPLR01000296">
    <property type="protein sequence ID" value="GIY93728.1"/>
    <property type="molecule type" value="Genomic_DNA"/>
</dbReference>
<feature type="compositionally biased region" description="Basic and acidic residues" evidence="1">
    <location>
        <begin position="23"/>
        <end position="33"/>
    </location>
</feature>
<keyword evidence="3" id="KW-1185">Reference proteome</keyword>
<protein>
    <submittedName>
        <fullName evidence="2">Uncharacterized protein</fullName>
    </submittedName>
</protein>
<comment type="caution">
    <text evidence="2">The sequence shown here is derived from an EMBL/GenBank/DDBJ whole genome shotgun (WGS) entry which is preliminary data.</text>
</comment>
<gene>
    <name evidence="2" type="ORF">CEXT_375351</name>
</gene>
<dbReference type="AlphaFoldDB" id="A0AAV4XH25"/>
<name>A0AAV4XH25_CAEEX</name>
<evidence type="ECO:0000256" key="1">
    <source>
        <dbReference type="SAM" id="MobiDB-lite"/>
    </source>
</evidence>
<accession>A0AAV4XH25</accession>
<reference evidence="2 3" key="1">
    <citation type="submission" date="2021-06" db="EMBL/GenBank/DDBJ databases">
        <title>Caerostris extrusa draft genome.</title>
        <authorList>
            <person name="Kono N."/>
            <person name="Arakawa K."/>
        </authorList>
    </citation>
    <scope>NUCLEOTIDE SEQUENCE [LARGE SCALE GENOMIC DNA]</scope>
</reference>
<dbReference type="Proteomes" id="UP001054945">
    <property type="component" value="Unassembled WGS sequence"/>
</dbReference>
<evidence type="ECO:0000313" key="3">
    <source>
        <dbReference type="Proteomes" id="UP001054945"/>
    </source>
</evidence>
<feature type="region of interest" description="Disordered" evidence="1">
    <location>
        <begin position="1"/>
        <end position="34"/>
    </location>
</feature>
<sequence length="116" mass="12960">MPHLSSLHYPTASGMSSSIKGAVSDKPEGEFPRPTKCPGFDWGILRLSAWPEYDPLRTLYSALITHSTAEGMPMWIPSSGDQGLIFLLLSALFTHPLSMKQVMFGYRCYCRHNNKP</sequence>